<dbReference type="EMBL" id="BAABDS010000032">
    <property type="protein sequence ID" value="GAA3713045.1"/>
    <property type="molecule type" value="Genomic_DNA"/>
</dbReference>
<accession>A0ABP7E1P3</accession>
<keyword evidence="2" id="KW-0540">Nuclease</keyword>
<dbReference type="Proteomes" id="UP001501479">
    <property type="component" value="Unassembled WGS sequence"/>
</dbReference>
<keyword evidence="2" id="KW-0378">Hydrolase</keyword>
<gene>
    <name evidence="2" type="ORF">GCM10022421_20360</name>
</gene>
<dbReference type="GO" id="GO:0004527">
    <property type="term" value="F:exonuclease activity"/>
    <property type="evidence" value="ECO:0007669"/>
    <property type="project" value="UniProtKB-KW"/>
</dbReference>
<reference evidence="3" key="1">
    <citation type="journal article" date="2019" name="Int. J. Syst. Evol. Microbiol.">
        <title>The Global Catalogue of Microorganisms (GCM) 10K type strain sequencing project: providing services to taxonomists for standard genome sequencing and annotation.</title>
        <authorList>
            <consortium name="The Broad Institute Genomics Platform"/>
            <consortium name="The Broad Institute Genome Sequencing Center for Infectious Disease"/>
            <person name="Wu L."/>
            <person name="Ma J."/>
        </authorList>
    </citation>
    <scope>NUCLEOTIDE SEQUENCE [LARGE SCALE GENOMIC DNA]</scope>
    <source>
        <strain evidence="3">JCM 17329</strain>
    </source>
</reference>
<dbReference type="InterPro" id="IPR012337">
    <property type="entry name" value="RNaseH-like_sf"/>
</dbReference>
<proteinExistence type="predicted"/>
<dbReference type="SUPFAM" id="SSF53098">
    <property type="entry name" value="Ribonuclease H-like"/>
    <property type="match status" value="1"/>
</dbReference>
<feature type="domain" description="3'-5' exonuclease" evidence="1">
    <location>
        <begin position="29"/>
        <end position="206"/>
    </location>
</feature>
<dbReference type="PANTHER" id="PTHR47765:SF2">
    <property type="entry name" value="EXONUCLEASE MUT-7 HOMOLOG"/>
    <property type="match status" value="1"/>
</dbReference>
<dbReference type="Pfam" id="PF01612">
    <property type="entry name" value="DNA_pol_A_exo1"/>
    <property type="match status" value="1"/>
</dbReference>
<sequence>MDERQFLERPTKQAMRALPEFSGLSLDHIHLVETEKDASFAREQLNKYSHLGFDTESKPTFMVGETSTGPHLVQLATPEHGFLFMARHLADNEAGRELLADIMQSQHIIKVGFGLKSDRGPVQRLLGVELHATIELSGAVKRLGYRQQVGLQAAVAIVLGEYLPKSRKVTLSNWAAESLAAAQQRYAANDAYAGLRVYQVLAHRSPQLLPPI</sequence>
<comment type="caution">
    <text evidence="2">The sequence shown here is derived from an EMBL/GenBank/DDBJ whole genome shotgun (WGS) entry which is preliminary data.</text>
</comment>
<evidence type="ECO:0000313" key="2">
    <source>
        <dbReference type="EMBL" id="GAA3713045.1"/>
    </source>
</evidence>
<dbReference type="InterPro" id="IPR036397">
    <property type="entry name" value="RNaseH_sf"/>
</dbReference>
<dbReference type="InterPro" id="IPR052408">
    <property type="entry name" value="Exonuclease_MUT-7-like"/>
</dbReference>
<dbReference type="PANTHER" id="PTHR47765">
    <property type="entry name" value="3'-5' EXONUCLEASE DOMAIN-CONTAINING PROTEIN"/>
    <property type="match status" value="1"/>
</dbReference>
<protein>
    <submittedName>
        <fullName evidence="2">3'-5' exonuclease</fullName>
    </submittedName>
</protein>
<evidence type="ECO:0000313" key="3">
    <source>
        <dbReference type="Proteomes" id="UP001501479"/>
    </source>
</evidence>
<keyword evidence="2" id="KW-0269">Exonuclease</keyword>
<keyword evidence="3" id="KW-1185">Reference proteome</keyword>
<dbReference type="InterPro" id="IPR002562">
    <property type="entry name" value="3'-5'_exonuclease_dom"/>
</dbReference>
<dbReference type="CDD" id="cd06141">
    <property type="entry name" value="WRN_exo"/>
    <property type="match status" value="1"/>
</dbReference>
<organism evidence="2 3">
    <name type="scientific">Oceanisphaera sediminis</name>
    <dbReference type="NCBI Taxonomy" id="981381"/>
    <lineage>
        <taxon>Bacteria</taxon>
        <taxon>Pseudomonadati</taxon>
        <taxon>Pseudomonadota</taxon>
        <taxon>Gammaproteobacteria</taxon>
        <taxon>Aeromonadales</taxon>
        <taxon>Aeromonadaceae</taxon>
        <taxon>Oceanisphaera</taxon>
    </lineage>
</organism>
<dbReference type="Gene3D" id="3.30.420.10">
    <property type="entry name" value="Ribonuclease H-like superfamily/Ribonuclease H"/>
    <property type="match status" value="1"/>
</dbReference>
<dbReference type="RefSeq" id="WP_344964756.1">
    <property type="nucleotide sequence ID" value="NZ_BAABDS010000032.1"/>
</dbReference>
<dbReference type="SMART" id="SM00474">
    <property type="entry name" value="35EXOc"/>
    <property type="match status" value="1"/>
</dbReference>
<evidence type="ECO:0000259" key="1">
    <source>
        <dbReference type="SMART" id="SM00474"/>
    </source>
</evidence>
<name>A0ABP7E1P3_9GAMM</name>